<gene>
    <name evidence="9" type="ORF">LNINA_LOCUS8684</name>
</gene>
<dbReference type="Proteomes" id="UP001497472">
    <property type="component" value="Unassembled WGS sequence"/>
</dbReference>
<protein>
    <submittedName>
        <fullName evidence="9">Uncharacterized protein</fullName>
    </submittedName>
</protein>
<comment type="caution">
    <text evidence="9">The sequence shown here is derived from an EMBL/GenBank/DDBJ whole genome shotgun (WGS) entry which is preliminary data.</text>
</comment>
<evidence type="ECO:0000256" key="2">
    <source>
        <dbReference type="ARBA" id="ARBA00022737"/>
    </source>
</evidence>
<feature type="domain" description="C2H2-type" evidence="7">
    <location>
        <begin position="349"/>
        <end position="376"/>
    </location>
</feature>
<keyword evidence="1 6" id="KW-0479">Metal-binding</keyword>
<evidence type="ECO:0000256" key="5">
    <source>
        <dbReference type="PROSITE-ProRule" id="PRU00042"/>
    </source>
</evidence>
<dbReference type="PROSITE" id="PS50157">
    <property type="entry name" value="ZINC_FINGER_C2H2_2"/>
    <property type="match status" value="3"/>
</dbReference>
<dbReference type="PROSITE" id="PS00028">
    <property type="entry name" value="ZINC_FINGER_C2H2_1"/>
    <property type="match status" value="7"/>
</dbReference>
<feature type="binding site" evidence="6">
    <location>
        <position position="22"/>
    </location>
    <ligand>
        <name>Zn(2+)</name>
        <dbReference type="ChEBI" id="CHEBI:29105"/>
    </ligand>
</feature>
<dbReference type="SMART" id="SM00355">
    <property type="entry name" value="ZnF_C2H2"/>
    <property type="match status" value="8"/>
</dbReference>
<keyword evidence="4 6" id="KW-0862">Zinc</keyword>
<dbReference type="AlphaFoldDB" id="A0AAV1JJ11"/>
<evidence type="ECO:0000256" key="4">
    <source>
        <dbReference type="ARBA" id="ARBA00022833"/>
    </source>
</evidence>
<dbReference type="GO" id="GO:0005634">
    <property type="term" value="C:nucleus"/>
    <property type="evidence" value="ECO:0007669"/>
    <property type="project" value="InterPro"/>
</dbReference>
<name>A0AAV1JJ11_9NEOP</name>
<dbReference type="PANTHER" id="PTHR24379">
    <property type="entry name" value="KRAB AND ZINC FINGER DOMAIN-CONTAINING"/>
    <property type="match status" value="1"/>
</dbReference>
<evidence type="ECO:0000313" key="9">
    <source>
        <dbReference type="EMBL" id="CAK1549383.1"/>
    </source>
</evidence>
<feature type="domain" description="C2H2-type" evidence="7">
    <location>
        <begin position="301"/>
        <end position="331"/>
    </location>
</feature>
<organism evidence="9 10">
    <name type="scientific">Leptosia nina</name>
    <dbReference type="NCBI Taxonomy" id="320188"/>
    <lineage>
        <taxon>Eukaryota</taxon>
        <taxon>Metazoa</taxon>
        <taxon>Ecdysozoa</taxon>
        <taxon>Arthropoda</taxon>
        <taxon>Hexapoda</taxon>
        <taxon>Insecta</taxon>
        <taxon>Pterygota</taxon>
        <taxon>Neoptera</taxon>
        <taxon>Endopterygota</taxon>
        <taxon>Lepidoptera</taxon>
        <taxon>Glossata</taxon>
        <taxon>Ditrysia</taxon>
        <taxon>Papilionoidea</taxon>
        <taxon>Pieridae</taxon>
        <taxon>Pierinae</taxon>
        <taxon>Leptosia</taxon>
    </lineage>
</organism>
<evidence type="ECO:0000256" key="1">
    <source>
        <dbReference type="ARBA" id="ARBA00022723"/>
    </source>
</evidence>
<dbReference type="EMBL" id="CAVLEF010000011">
    <property type="protein sequence ID" value="CAK1549383.1"/>
    <property type="molecule type" value="Genomic_DNA"/>
</dbReference>
<dbReference type="Gene3D" id="3.30.160.60">
    <property type="entry name" value="Classic Zinc Finger"/>
    <property type="match status" value="4"/>
</dbReference>
<dbReference type="InterPro" id="IPR013087">
    <property type="entry name" value="Znf_C2H2_type"/>
</dbReference>
<keyword evidence="3 5" id="KW-0863">Zinc-finger</keyword>
<accession>A0AAV1JJ11</accession>
<keyword evidence="2" id="KW-0677">Repeat</keyword>
<evidence type="ECO:0000256" key="6">
    <source>
        <dbReference type="PROSITE-ProRule" id="PRU01263"/>
    </source>
</evidence>
<feature type="domain" description="C2H2-type" evidence="7">
    <location>
        <begin position="377"/>
        <end position="405"/>
    </location>
</feature>
<dbReference type="InterPro" id="IPR012934">
    <property type="entry name" value="Znf_AD"/>
</dbReference>
<sequence length="479" mass="55674">MSQNSKDFIKSLLYNKPKELFCRVCLQPVQEIHAEDIFTRICNADMEFSVTEVIENIFGMQLPLVACDKVCHTCLKLASSTYTFFKVAQESCRVLNTYVTELLSQSFTINISDKQAVLLVPDLLQSKEDLNNLLKPISENTLNKELHTNNVILKLENNLNKGGEKLDKGVTKKRRRWKRKPMTSIVCMQCPVKYRFLGKLKEHMRMEHGVDIHICKVCKACIVDEQEFQNHLRTHTNKHICEICTMVFKSRDGIINHLKWHDDIKNLINSGQGNICETCGLVFEDEISLAEHNDSSHVKKYTCFYCGKMYKGELGFESHIKKHELHMAKNGAPDKLKEIKPKESKRRKFTCCQCGKSFKHERTLMFHERLHTNDRPYTCEVCGRSFVTVNRRNQHSLCAHTAPTRRCPLCPALFHLRSMVNTHIKKVHLKAHKRRQRSPKIQNVYWRTKTVPIQELSVAIQDDVFNLDYKKKTDFFVGS</sequence>
<evidence type="ECO:0000259" key="7">
    <source>
        <dbReference type="PROSITE" id="PS50157"/>
    </source>
</evidence>
<evidence type="ECO:0000259" key="8">
    <source>
        <dbReference type="PROSITE" id="PS51915"/>
    </source>
</evidence>
<evidence type="ECO:0000313" key="10">
    <source>
        <dbReference type="Proteomes" id="UP001497472"/>
    </source>
</evidence>
<dbReference type="PANTHER" id="PTHR24379:SF127">
    <property type="entry name" value="BLOODY FINGERS-RELATED"/>
    <property type="match status" value="1"/>
</dbReference>
<reference evidence="9 10" key="1">
    <citation type="submission" date="2023-11" db="EMBL/GenBank/DDBJ databases">
        <authorList>
            <person name="Okamura Y."/>
        </authorList>
    </citation>
    <scope>NUCLEOTIDE SEQUENCE [LARGE SCALE GENOMIC DNA]</scope>
</reference>
<dbReference type="GO" id="GO:0000981">
    <property type="term" value="F:DNA-binding transcription factor activity, RNA polymerase II-specific"/>
    <property type="evidence" value="ECO:0007669"/>
    <property type="project" value="TreeGrafter"/>
</dbReference>
<dbReference type="InterPro" id="IPR036236">
    <property type="entry name" value="Znf_C2H2_sf"/>
</dbReference>
<evidence type="ECO:0000256" key="3">
    <source>
        <dbReference type="ARBA" id="ARBA00022771"/>
    </source>
</evidence>
<dbReference type="SUPFAM" id="SSF57667">
    <property type="entry name" value="beta-beta-alpha zinc fingers"/>
    <property type="match status" value="2"/>
</dbReference>
<feature type="binding site" evidence="6">
    <location>
        <position position="74"/>
    </location>
    <ligand>
        <name>Zn(2+)</name>
        <dbReference type="ChEBI" id="CHEBI:29105"/>
    </ligand>
</feature>
<dbReference type="PROSITE" id="PS51915">
    <property type="entry name" value="ZAD"/>
    <property type="match status" value="1"/>
</dbReference>
<keyword evidence="10" id="KW-1185">Reference proteome</keyword>
<feature type="binding site" evidence="6">
    <location>
        <position position="71"/>
    </location>
    <ligand>
        <name>Zn(2+)</name>
        <dbReference type="ChEBI" id="CHEBI:29105"/>
    </ligand>
</feature>
<dbReference type="GO" id="GO:0008270">
    <property type="term" value="F:zinc ion binding"/>
    <property type="evidence" value="ECO:0007669"/>
    <property type="project" value="UniProtKB-UniRule"/>
</dbReference>
<dbReference type="GO" id="GO:0000977">
    <property type="term" value="F:RNA polymerase II transcription regulatory region sequence-specific DNA binding"/>
    <property type="evidence" value="ECO:0007669"/>
    <property type="project" value="TreeGrafter"/>
</dbReference>
<feature type="binding site" evidence="6">
    <location>
        <position position="25"/>
    </location>
    <ligand>
        <name>Zn(2+)</name>
        <dbReference type="ChEBI" id="CHEBI:29105"/>
    </ligand>
</feature>
<feature type="domain" description="ZAD" evidence="8">
    <location>
        <begin position="20"/>
        <end position="98"/>
    </location>
</feature>
<proteinExistence type="predicted"/>